<dbReference type="EMBL" id="VSRR010053771">
    <property type="protein sequence ID" value="MPC80350.1"/>
    <property type="molecule type" value="Genomic_DNA"/>
</dbReference>
<dbReference type="OrthoDB" id="10031946at2759"/>
<name>A0A5B7I750_PORTR</name>
<dbReference type="Proteomes" id="UP000324222">
    <property type="component" value="Unassembled WGS sequence"/>
</dbReference>
<organism evidence="1 2">
    <name type="scientific">Portunus trituberculatus</name>
    <name type="common">Swimming crab</name>
    <name type="synonym">Neptunus trituberculatus</name>
    <dbReference type="NCBI Taxonomy" id="210409"/>
    <lineage>
        <taxon>Eukaryota</taxon>
        <taxon>Metazoa</taxon>
        <taxon>Ecdysozoa</taxon>
        <taxon>Arthropoda</taxon>
        <taxon>Crustacea</taxon>
        <taxon>Multicrustacea</taxon>
        <taxon>Malacostraca</taxon>
        <taxon>Eumalacostraca</taxon>
        <taxon>Eucarida</taxon>
        <taxon>Decapoda</taxon>
        <taxon>Pleocyemata</taxon>
        <taxon>Brachyura</taxon>
        <taxon>Eubrachyura</taxon>
        <taxon>Portunoidea</taxon>
        <taxon>Portunidae</taxon>
        <taxon>Portuninae</taxon>
        <taxon>Portunus</taxon>
    </lineage>
</organism>
<reference evidence="1 2" key="1">
    <citation type="submission" date="2019-05" db="EMBL/GenBank/DDBJ databases">
        <title>Another draft genome of Portunus trituberculatus and its Hox gene families provides insights of decapod evolution.</title>
        <authorList>
            <person name="Jeong J.-H."/>
            <person name="Song I."/>
            <person name="Kim S."/>
            <person name="Choi T."/>
            <person name="Kim D."/>
            <person name="Ryu S."/>
            <person name="Kim W."/>
        </authorList>
    </citation>
    <scope>NUCLEOTIDE SEQUENCE [LARGE SCALE GENOMIC DNA]</scope>
    <source>
        <tissue evidence="1">Muscle</tissue>
    </source>
</reference>
<proteinExistence type="predicted"/>
<evidence type="ECO:0000313" key="1">
    <source>
        <dbReference type="EMBL" id="MPC80350.1"/>
    </source>
</evidence>
<comment type="caution">
    <text evidence="1">The sequence shown here is derived from an EMBL/GenBank/DDBJ whole genome shotgun (WGS) entry which is preliminary data.</text>
</comment>
<sequence>MKYVHNLWQLLSYPFQTLPSYPRLHVSRRGVVRGETAADRRRASDYGTLHRFYQESSWLASSESSASLTSGNGHQQDGDADSFLKKLQLTYGHVAQGPPPPTTSNGE</sequence>
<protein>
    <submittedName>
        <fullName evidence="1">Uncharacterized protein</fullName>
    </submittedName>
</protein>
<keyword evidence="2" id="KW-1185">Reference proteome</keyword>
<gene>
    <name evidence="1" type="ORF">E2C01_074928</name>
</gene>
<evidence type="ECO:0000313" key="2">
    <source>
        <dbReference type="Proteomes" id="UP000324222"/>
    </source>
</evidence>
<accession>A0A5B7I750</accession>
<dbReference type="AlphaFoldDB" id="A0A5B7I750"/>